<dbReference type="EMBL" id="JBAWTH010000123">
    <property type="protein sequence ID" value="KAL2275987.1"/>
    <property type="molecule type" value="Genomic_DNA"/>
</dbReference>
<gene>
    <name evidence="2" type="ORF">FJTKL_01395</name>
</gene>
<reference evidence="2 3" key="1">
    <citation type="submission" date="2024-03" db="EMBL/GenBank/DDBJ databases">
        <title>A high-quality draft genome sequence of Diaporthe vaccinii, a causative agent of upright dieback and viscid rot disease in cranberry plants.</title>
        <authorList>
            <person name="Sarrasin M."/>
            <person name="Lang B.F."/>
            <person name="Burger G."/>
        </authorList>
    </citation>
    <scope>NUCLEOTIDE SEQUENCE [LARGE SCALE GENOMIC DNA]</scope>
    <source>
        <strain evidence="2 3">IS7</strain>
    </source>
</reference>
<feature type="compositionally biased region" description="Polar residues" evidence="1">
    <location>
        <begin position="142"/>
        <end position="163"/>
    </location>
</feature>
<protein>
    <submittedName>
        <fullName evidence="2">Uncharacterized protein</fullName>
    </submittedName>
</protein>
<accession>A0ABR4E0P1</accession>
<feature type="region of interest" description="Disordered" evidence="1">
    <location>
        <begin position="133"/>
        <end position="182"/>
    </location>
</feature>
<evidence type="ECO:0000256" key="1">
    <source>
        <dbReference type="SAM" id="MobiDB-lite"/>
    </source>
</evidence>
<comment type="caution">
    <text evidence="2">The sequence shown here is derived from an EMBL/GenBank/DDBJ whole genome shotgun (WGS) entry which is preliminary data.</text>
</comment>
<name>A0ABR4E0P1_9PEZI</name>
<evidence type="ECO:0000313" key="2">
    <source>
        <dbReference type="EMBL" id="KAL2275987.1"/>
    </source>
</evidence>
<proteinExistence type="predicted"/>
<sequence length="386" mass="42790">MGSGEGPLHATAIAMTFKPNPDHIKLLVEIIEGRQKFPRALSIALLEVEEASHETTGRIFYDCGGPTTWASYFQTKWAIDNTVNLVARSKRLRMISWLEEQPIEVQQAFARHLASALEHERERIERILETGTYHASRRRQRQSNVESCATASDHTDTPDTPTLASPKLASPSITSRTQASEFQPSAAWTPFRGDFSPGPQAMDLRNMAQYFSEPGQALTHAVISECTRIFPPYLARAIRRYPLPENPDIIAAAVSITLPRAGWTACLMRIEVVGSKIDHIAHELFDAHLEVEDGCRYIVMPGGAMVGPNPRLVLVGCRLDRLHHFFGARVADAIRSTPTCQMDIKEGSEQTSCVSMSIPSAVDGTGDIYALLCQSDAELLRESLYF</sequence>
<dbReference type="Proteomes" id="UP001600888">
    <property type="component" value="Unassembled WGS sequence"/>
</dbReference>
<organism evidence="2 3">
    <name type="scientific">Diaporthe vaccinii</name>
    <dbReference type="NCBI Taxonomy" id="105482"/>
    <lineage>
        <taxon>Eukaryota</taxon>
        <taxon>Fungi</taxon>
        <taxon>Dikarya</taxon>
        <taxon>Ascomycota</taxon>
        <taxon>Pezizomycotina</taxon>
        <taxon>Sordariomycetes</taxon>
        <taxon>Sordariomycetidae</taxon>
        <taxon>Diaporthales</taxon>
        <taxon>Diaporthaceae</taxon>
        <taxon>Diaporthe</taxon>
        <taxon>Diaporthe eres species complex</taxon>
    </lineage>
</organism>
<feature type="compositionally biased region" description="Polar residues" evidence="1">
    <location>
        <begin position="171"/>
        <end position="182"/>
    </location>
</feature>
<keyword evidence="3" id="KW-1185">Reference proteome</keyword>
<evidence type="ECO:0000313" key="3">
    <source>
        <dbReference type="Proteomes" id="UP001600888"/>
    </source>
</evidence>